<name>A0ABW8D8V9_9GAMM</name>
<keyword evidence="5" id="KW-1185">Reference proteome</keyword>
<accession>A0ABW8D8V9</accession>
<feature type="domain" description="NAD-dependent epimerase/dehydratase" evidence="3">
    <location>
        <begin position="8"/>
        <end position="142"/>
    </location>
</feature>
<comment type="similarity">
    <text evidence="2">Belongs to the NAD(P)-dependent epimerase/dehydratase family.</text>
</comment>
<dbReference type="Pfam" id="PF01370">
    <property type="entry name" value="Epimerase"/>
    <property type="match status" value="2"/>
</dbReference>
<sequence>MKPSRKNVLITGGAGFIGSNLAVFLANKGHAVTVLDILSPQIHGAEPERSPLFKSIKNKVKFIHGSVGDAQLLSEILTNQDEIYHLAAETGTGQSMYEIARYFESNVQATAILLDSLANTPNSVKKILISSSRAVYGEGKYINNIGSIVYPKARLEHNMRKKIFNPVCDIDKTELKVRPTDEDSEKYPTSVYGLTKLVQENMIMNIAPTLGIVPVAVRYQNVYGPGQSLSNPYTGILAVFSTRILNGNPIEIFEDGLESRDFIYIDDVVAATALVMDSDLTANQVLNVGTGVAVTVKHVAESLAALYNKEIEINVTNRYRLGDIRHNFADIEKLKKLLNFTPKVSFDEGLKKFSEWVIKQEIPADQFNESLEQLKHKGLLKDNALIG</sequence>
<evidence type="ECO:0000259" key="3">
    <source>
        <dbReference type="Pfam" id="PF01370"/>
    </source>
</evidence>
<comment type="caution">
    <text evidence="4">The sequence shown here is derived from an EMBL/GenBank/DDBJ whole genome shotgun (WGS) entry which is preliminary data.</text>
</comment>
<dbReference type="InterPro" id="IPR001509">
    <property type="entry name" value="Epimerase_deHydtase"/>
</dbReference>
<evidence type="ECO:0000313" key="5">
    <source>
        <dbReference type="Proteomes" id="UP001615550"/>
    </source>
</evidence>
<dbReference type="PANTHER" id="PTHR43000">
    <property type="entry name" value="DTDP-D-GLUCOSE 4,6-DEHYDRATASE-RELATED"/>
    <property type="match status" value="1"/>
</dbReference>
<dbReference type="SUPFAM" id="SSF51735">
    <property type="entry name" value="NAD(P)-binding Rossmann-fold domains"/>
    <property type="match status" value="1"/>
</dbReference>
<feature type="domain" description="NAD-dependent epimerase/dehydratase" evidence="3">
    <location>
        <begin position="179"/>
        <end position="289"/>
    </location>
</feature>
<evidence type="ECO:0000256" key="1">
    <source>
        <dbReference type="ARBA" id="ARBA00005125"/>
    </source>
</evidence>
<organism evidence="4 5">
    <name type="scientific">Legionella lytica</name>
    <dbReference type="NCBI Taxonomy" id="96232"/>
    <lineage>
        <taxon>Bacteria</taxon>
        <taxon>Pseudomonadati</taxon>
        <taxon>Pseudomonadota</taxon>
        <taxon>Gammaproteobacteria</taxon>
        <taxon>Legionellales</taxon>
        <taxon>Legionellaceae</taxon>
        <taxon>Legionella</taxon>
    </lineage>
</organism>
<dbReference type="Proteomes" id="UP001615550">
    <property type="component" value="Unassembled WGS sequence"/>
</dbReference>
<gene>
    <name evidence="4" type="ORF">ACD661_11310</name>
</gene>
<evidence type="ECO:0000256" key="2">
    <source>
        <dbReference type="ARBA" id="ARBA00007637"/>
    </source>
</evidence>
<dbReference type="EMBL" id="JBGORX010000004">
    <property type="protein sequence ID" value="MFJ1269148.1"/>
    <property type="molecule type" value="Genomic_DNA"/>
</dbReference>
<dbReference type="RefSeq" id="WP_400187973.1">
    <property type="nucleotide sequence ID" value="NZ_JBGORX010000004.1"/>
</dbReference>
<comment type="pathway">
    <text evidence="1">Bacterial outer membrane biogenesis; LPS O-antigen biosynthesis.</text>
</comment>
<dbReference type="Gene3D" id="3.40.50.720">
    <property type="entry name" value="NAD(P)-binding Rossmann-like Domain"/>
    <property type="match status" value="1"/>
</dbReference>
<protein>
    <submittedName>
        <fullName evidence="4">NAD-dependent epimerase/dehydratase family protein</fullName>
    </submittedName>
</protein>
<reference evidence="4 5" key="1">
    <citation type="submission" date="2024-08" db="EMBL/GenBank/DDBJ databases">
        <title>Draft Genome Sequence of Legionella lytica strain DSB2004, Isolated From a Fire Sprinkler System.</title>
        <authorList>
            <person name="Everhart A.D."/>
            <person name="Kidane D.T."/>
            <person name="Farone A.L."/>
            <person name="Farone M.B."/>
        </authorList>
    </citation>
    <scope>NUCLEOTIDE SEQUENCE [LARGE SCALE GENOMIC DNA]</scope>
    <source>
        <strain evidence="4 5">DSB2004</strain>
    </source>
</reference>
<proteinExistence type="inferred from homology"/>
<evidence type="ECO:0000313" key="4">
    <source>
        <dbReference type="EMBL" id="MFJ1269148.1"/>
    </source>
</evidence>
<dbReference type="InterPro" id="IPR036291">
    <property type="entry name" value="NAD(P)-bd_dom_sf"/>
</dbReference>
<dbReference type="PRINTS" id="PR01713">
    <property type="entry name" value="NUCEPIMERASE"/>
</dbReference>